<keyword evidence="2" id="KW-1133">Transmembrane helix</keyword>
<name>A0A0T6B2E2_9SCAR</name>
<feature type="region of interest" description="Disordered" evidence="1">
    <location>
        <begin position="124"/>
        <end position="148"/>
    </location>
</feature>
<feature type="transmembrane region" description="Helical" evidence="2">
    <location>
        <begin position="245"/>
        <end position="263"/>
    </location>
</feature>
<dbReference type="EMBL" id="LJIG01016116">
    <property type="protein sequence ID" value="KRT81568.1"/>
    <property type="molecule type" value="Genomic_DNA"/>
</dbReference>
<accession>A0A0T6B2E2</accession>
<keyword evidence="2" id="KW-0812">Transmembrane</keyword>
<evidence type="ECO:0000256" key="2">
    <source>
        <dbReference type="SAM" id="Phobius"/>
    </source>
</evidence>
<dbReference type="Proteomes" id="UP000051574">
    <property type="component" value="Unassembled WGS sequence"/>
</dbReference>
<feature type="region of interest" description="Disordered" evidence="1">
    <location>
        <begin position="162"/>
        <end position="208"/>
    </location>
</feature>
<keyword evidence="2" id="KW-0472">Membrane</keyword>
<evidence type="ECO:0000256" key="1">
    <source>
        <dbReference type="SAM" id="MobiDB-lite"/>
    </source>
</evidence>
<organism evidence="3 4">
    <name type="scientific">Oryctes borbonicus</name>
    <dbReference type="NCBI Taxonomy" id="1629725"/>
    <lineage>
        <taxon>Eukaryota</taxon>
        <taxon>Metazoa</taxon>
        <taxon>Ecdysozoa</taxon>
        <taxon>Arthropoda</taxon>
        <taxon>Hexapoda</taxon>
        <taxon>Insecta</taxon>
        <taxon>Pterygota</taxon>
        <taxon>Neoptera</taxon>
        <taxon>Endopterygota</taxon>
        <taxon>Coleoptera</taxon>
        <taxon>Polyphaga</taxon>
        <taxon>Scarabaeiformia</taxon>
        <taxon>Scarabaeidae</taxon>
        <taxon>Dynastinae</taxon>
        <taxon>Oryctes</taxon>
    </lineage>
</organism>
<evidence type="ECO:0000313" key="4">
    <source>
        <dbReference type="Proteomes" id="UP000051574"/>
    </source>
</evidence>
<dbReference type="OrthoDB" id="6782661at2759"/>
<proteinExistence type="predicted"/>
<dbReference type="AlphaFoldDB" id="A0A0T6B2E2"/>
<sequence>MEENMKQNIEQSAKQIVNDVLEAAVRTKTERDTISPTERQPSLNKSDSDELNEIPPLVPDSSEEERLIEELKSRSPEQKKTSIEKQLDEPPKRPPRHSDIHRLHQSQEDIFIPTQIIENSHNVLLLGDTPPPRPPDPEERLYLRSQPPPSFYVLRSPALDNFIDEDIPMPPRRKRPPRPPSQSSSEEALPATPRSRRHRTPEPSIPQLTEQLTKACVTASEKALKRLVKHVTMNVLRNADGQQDLHVIVFILLILIAGLILLGNGGSPVVHHYHWEYFNPPRDL</sequence>
<gene>
    <name evidence="3" type="ORF">AMK59_5872</name>
</gene>
<feature type="region of interest" description="Disordered" evidence="1">
    <location>
        <begin position="26"/>
        <end position="99"/>
    </location>
</feature>
<protein>
    <submittedName>
        <fullName evidence="3">Uncharacterized protein</fullName>
    </submittedName>
</protein>
<keyword evidence="4" id="KW-1185">Reference proteome</keyword>
<feature type="compositionally biased region" description="Basic and acidic residues" evidence="1">
    <location>
        <begin position="64"/>
        <end position="99"/>
    </location>
</feature>
<evidence type="ECO:0000313" key="3">
    <source>
        <dbReference type="EMBL" id="KRT81568.1"/>
    </source>
</evidence>
<reference evidence="3 4" key="1">
    <citation type="submission" date="2015-09" db="EMBL/GenBank/DDBJ databases">
        <title>Draft genome of the scarab beetle Oryctes borbonicus.</title>
        <authorList>
            <person name="Meyer J.M."/>
            <person name="Markov G.V."/>
            <person name="Baskaran P."/>
            <person name="Herrmann M."/>
            <person name="Sommer R.J."/>
            <person name="Roedelsperger C."/>
        </authorList>
    </citation>
    <scope>NUCLEOTIDE SEQUENCE [LARGE SCALE GENOMIC DNA]</scope>
    <source>
        <strain evidence="3">OB123</strain>
        <tissue evidence="3">Whole animal</tissue>
    </source>
</reference>
<comment type="caution">
    <text evidence="3">The sequence shown here is derived from an EMBL/GenBank/DDBJ whole genome shotgun (WGS) entry which is preliminary data.</text>
</comment>
<feature type="compositionally biased region" description="Polar residues" evidence="1">
    <location>
        <begin position="34"/>
        <end position="45"/>
    </location>
</feature>